<dbReference type="Proteomes" id="UP000253934">
    <property type="component" value="Unassembled WGS sequence"/>
</dbReference>
<dbReference type="GO" id="GO:0004129">
    <property type="term" value="F:cytochrome-c oxidase activity"/>
    <property type="evidence" value="ECO:0007669"/>
    <property type="project" value="InterPro"/>
</dbReference>
<organism evidence="9 10">
    <name type="scientific">Spirobacillus cienkowskii</name>
    <dbReference type="NCBI Taxonomy" id="495820"/>
    <lineage>
        <taxon>Bacteria</taxon>
        <taxon>Pseudomonadati</taxon>
        <taxon>Bdellovibrionota</taxon>
        <taxon>Oligoflexia</taxon>
        <taxon>Silvanigrellales</taxon>
        <taxon>Spirobacillus</taxon>
    </lineage>
</organism>
<protein>
    <submittedName>
        <fullName evidence="9">Cytochrome c oxidase subunit 3 family protein</fullName>
    </submittedName>
</protein>
<feature type="transmembrane region" description="Helical" evidence="7">
    <location>
        <begin position="158"/>
        <end position="182"/>
    </location>
</feature>
<feature type="transmembrane region" description="Helical" evidence="7">
    <location>
        <begin position="202"/>
        <end position="221"/>
    </location>
</feature>
<evidence type="ECO:0000256" key="5">
    <source>
        <dbReference type="ARBA" id="ARBA00023136"/>
    </source>
</evidence>
<evidence type="ECO:0000256" key="2">
    <source>
        <dbReference type="ARBA" id="ARBA00010581"/>
    </source>
</evidence>
<dbReference type="GO" id="GO:0019646">
    <property type="term" value="P:aerobic electron transport chain"/>
    <property type="evidence" value="ECO:0007669"/>
    <property type="project" value="InterPro"/>
</dbReference>
<evidence type="ECO:0000256" key="7">
    <source>
        <dbReference type="SAM" id="Phobius"/>
    </source>
</evidence>
<dbReference type="InterPro" id="IPR013833">
    <property type="entry name" value="Cyt_c_oxidase_su3_a-hlx"/>
</dbReference>
<sequence>MTDHSHGGEAHPKYLAHHFKSMEQQTSAGKLGMWVFMGQELLFFSGLFCAFGFVRSMYPEMVAQAQTSMDWRLGGINSIILLISSLTMSLCVRSARSNNKNATVKFLLATMACGFLFLTIKAAEWGMHFHEGYYPGKYFNPIPEAPVQDMHAHIFFGLYYVMTGMHGLHIVVGLGLMMWMLVRTLKNEFNSENYVSLENTSLFWHLVDIVWIFLYPLLYLAK</sequence>
<keyword evidence="4 7" id="KW-1133">Transmembrane helix</keyword>
<dbReference type="PANTHER" id="PTHR11403:SF6">
    <property type="entry name" value="NITRIC OXIDE REDUCTASE SUBUNIT E"/>
    <property type="match status" value="1"/>
</dbReference>
<dbReference type="PROSITE" id="PS50253">
    <property type="entry name" value="COX3"/>
    <property type="match status" value="1"/>
</dbReference>
<feature type="transmembrane region" description="Helical" evidence="7">
    <location>
        <begin position="31"/>
        <end position="54"/>
    </location>
</feature>
<dbReference type="InterPro" id="IPR024791">
    <property type="entry name" value="Cyt_c/ubiquinol_Oxase_su3"/>
</dbReference>
<keyword evidence="5 7" id="KW-0472">Membrane</keyword>
<dbReference type="CDD" id="cd02862">
    <property type="entry name" value="NorE_like"/>
    <property type="match status" value="1"/>
</dbReference>
<evidence type="ECO:0000259" key="8">
    <source>
        <dbReference type="PROSITE" id="PS50253"/>
    </source>
</evidence>
<feature type="transmembrane region" description="Helical" evidence="7">
    <location>
        <begin position="75"/>
        <end position="96"/>
    </location>
</feature>
<dbReference type="AlphaFoldDB" id="A0A369KQR0"/>
<dbReference type="PANTHER" id="PTHR11403">
    <property type="entry name" value="CYTOCHROME C OXIDASE SUBUNIT III"/>
    <property type="match status" value="1"/>
</dbReference>
<dbReference type="InterPro" id="IPR000298">
    <property type="entry name" value="Cyt_c_oxidase-like_su3"/>
</dbReference>
<gene>
    <name evidence="9" type="ORF">DCC88_06660</name>
</gene>
<dbReference type="RefSeq" id="WP_338636162.1">
    <property type="nucleotide sequence ID" value="NZ_CP146516.1"/>
</dbReference>
<dbReference type="GO" id="GO:0005886">
    <property type="term" value="C:plasma membrane"/>
    <property type="evidence" value="ECO:0007669"/>
    <property type="project" value="UniProtKB-SubCell"/>
</dbReference>
<dbReference type="Pfam" id="PF00510">
    <property type="entry name" value="COX3"/>
    <property type="match status" value="2"/>
</dbReference>
<evidence type="ECO:0000256" key="6">
    <source>
        <dbReference type="RuleBase" id="RU003376"/>
    </source>
</evidence>
<name>A0A369KQR0_9BACT</name>
<keyword evidence="10" id="KW-1185">Reference proteome</keyword>
<comment type="similarity">
    <text evidence="2 6">Belongs to the cytochrome c oxidase subunit 3 family.</text>
</comment>
<comment type="caution">
    <text evidence="9">The sequence shown here is derived from an EMBL/GenBank/DDBJ whole genome shotgun (WGS) entry which is preliminary data.</text>
</comment>
<dbReference type="InterPro" id="IPR035973">
    <property type="entry name" value="Cyt_c_oxidase_su3-like_sf"/>
</dbReference>
<dbReference type="Gene3D" id="1.20.120.80">
    <property type="entry name" value="Cytochrome c oxidase, subunit III, four-helix bundle"/>
    <property type="match status" value="1"/>
</dbReference>
<feature type="domain" description="Heme-copper oxidase subunit III family profile" evidence="8">
    <location>
        <begin position="30"/>
        <end position="222"/>
    </location>
</feature>
<evidence type="ECO:0000256" key="1">
    <source>
        <dbReference type="ARBA" id="ARBA00004141"/>
    </source>
</evidence>
<evidence type="ECO:0000256" key="3">
    <source>
        <dbReference type="ARBA" id="ARBA00022692"/>
    </source>
</evidence>
<evidence type="ECO:0000313" key="9">
    <source>
        <dbReference type="EMBL" id="RDB36158.1"/>
    </source>
</evidence>
<proteinExistence type="inferred from homology"/>
<accession>A0A369KQR0</accession>
<dbReference type="EMBL" id="QOVW01000066">
    <property type="protein sequence ID" value="RDB36158.1"/>
    <property type="molecule type" value="Genomic_DNA"/>
</dbReference>
<dbReference type="SUPFAM" id="SSF81452">
    <property type="entry name" value="Cytochrome c oxidase subunit III-like"/>
    <property type="match status" value="1"/>
</dbReference>
<evidence type="ECO:0000313" key="10">
    <source>
        <dbReference type="Proteomes" id="UP000253934"/>
    </source>
</evidence>
<reference evidence="9" key="1">
    <citation type="submission" date="2018-04" db="EMBL/GenBank/DDBJ databases">
        <title>Draft genome sequence of the Candidatus Spirobacillus cienkowskii, a pathogen of freshwater Daphnia species, reconstructed from hemolymph metagenomic reads.</title>
        <authorList>
            <person name="Bresciani L."/>
            <person name="Lemos L.N."/>
            <person name="Wale N."/>
            <person name="Lin J.Y."/>
            <person name="Fernandes G.R."/>
            <person name="Duffy M.A."/>
            <person name="Rodrigues J.M."/>
        </authorList>
    </citation>
    <scope>NUCLEOTIDE SEQUENCE [LARGE SCALE GENOMIC DNA]</scope>
    <source>
        <strain evidence="9">Binning01</strain>
    </source>
</reference>
<feature type="transmembrane region" description="Helical" evidence="7">
    <location>
        <begin position="102"/>
        <end position="120"/>
    </location>
</feature>
<comment type="subcellular location">
    <subcellularLocation>
        <location evidence="6">Cell membrane</location>
        <topology evidence="6">Multi-pass membrane protein</topology>
    </subcellularLocation>
    <subcellularLocation>
        <location evidence="1">Membrane</location>
        <topology evidence="1">Multi-pass membrane protein</topology>
    </subcellularLocation>
</comment>
<keyword evidence="3 6" id="KW-0812">Transmembrane</keyword>
<evidence type="ECO:0000256" key="4">
    <source>
        <dbReference type="ARBA" id="ARBA00022989"/>
    </source>
</evidence>